<accession>A0ABS7BKA6</accession>
<feature type="transmembrane region" description="Helical" evidence="1">
    <location>
        <begin position="179"/>
        <end position="204"/>
    </location>
</feature>
<comment type="caution">
    <text evidence="3">The sequence shown here is derived from an EMBL/GenBank/DDBJ whole genome shotgun (WGS) entry which is preliminary data.</text>
</comment>
<feature type="transmembrane region" description="Helical" evidence="1">
    <location>
        <begin position="276"/>
        <end position="296"/>
    </location>
</feature>
<keyword evidence="4" id="KW-1185">Reference proteome</keyword>
<dbReference type="PANTHER" id="PTHR23028">
    <property type="entry name" value="ACETYLTRANSFERASE"/>
    <property type="match status" value="1"/>
</dbReference>
<dbReference type="PANTHER" id="PTHR23028:SF131">
    <property type="entry name" value="BLR2367 PROTEIN"/>
    <property type="match status" value="1"/>
</dbReference>
<dbReference type="GO" id="GO:0016746">
    <property type="term" value="F:acyltransferase activity"/>
    <property type="evidence" value="ECO:0007669"/>
    <property type="project" value="UniProtKB-KW"/>
</dbReference>
<feature type="transmembrane region" description="Helical" evidence="1">
    <location>
        <begin position="246"/>
        <end position="264"/>
    </location>
</feature>
<feature type="transmembrane region" description="Helical" evidence="1">
    <location>
        <begin position="149"/>
        <end position="167"/>
    </location>
</feature>
<keyword evidence="1" id="KW-0472">Membrane</keyword>
<dbReference type="Pfam" id="PF01757">
    <property type="entry name" value="Acyl_transf_3"/>
    <property type="match status" value="1"/>
</dbReference>
<dbReference type="InterPro" id="IPR050879">
    <property type="entry name" value="Acyltransferase_3"/>
</dbReference>
<feature type="transmembrane region" description="Helical" evidence="1">
    <location>
        <begin position="216"/>
        <end position="234"/>
    </location>
</feature>
<dbReference type="InterPro" id="IPR002656">
    <property type="entry name" value="Acyl_transf_3_dom"/>
</dbReference>
<feature type="transmembrane region" description="Helical" evidence="1">
    <location>
        <begin position="60"/>
        <end position="84"/>
    </location>
</feature>
<evidence type="ECO:0000259" key="2">
    <source>
        <dbReference type="Pfam" id="PF01757"/>
    </source>
</evidence>
<evidence type="ECO:0000313" key="4">
    <source>
        <dbReference type="Proteomes" id="UP000759103"/>
    </source>
</evidence>
<proteinExistence type="predicted"/>
<evidence type="ECO:0000256" key="1">
    <source>
        <dbReference type="SAM" id="Phobius"/>
    </source>
</evidence>
<protein>
    <submittedName>
        <fullName evidence="3">Acyltransferase</fullName>
    </submittedName>
</protein>
<dbReference type="EMBL" id="JAHXZN010000001">
    <property type="protein sequence ID" value="MBW6529902.1"/>
    <property type="molecule type" value="Genomic_DNA"/>
</dbReference>
<keyword evidence="1" id="KW-1133">Transmembrane helix</keyword>
<sequence>MRSASVVGKGARGEHVVAAHGLRGLASAMVVFAHIIGGPARHVYADNATYVALTRAPWHVATFGVMLFFVISGFVILPSSLRYAPGEFALRRGLRLYPLFAVLSVLFVALNAVTDAYPKINTPLAVVAGFTFTNLFTGTDQLTPNAWSLSYEVMFYALTCAVVTLAVKRRDRLTGTLAVAAALAFVLAFPIALYFVAGVAIRLLRWRYPDGSRATRWVELLAFAAMTALASHAHYEYRWRDFRDPVVVPLILSTATYFYCAVAPGSWTERLLGNRVFAYLGTISYSLYLVHPYIYLALRKLFVRHGLFTEDLLHSMLPFALLVAGGSLVASHVVHLWLERWPYERFFRQRIYRADRIARGDAATDATMTAQRA</sequence>
<dbReference type="Proteomes" id="UP000759103">
    <property type="component" value="Unassembled WGS sequence"/>
</dbReference>
<keyword evidence="1" id="KW-0812">Transmembrane</keyword>
<keyword evidence="3" id="KW-0808">Transferase</keyword>
<feature type="transmembrane region" description="Helical" evidence="1">
    <location>
        <begin position="316"/>
        <end position="338"/>
    </location>
</feature>
<reference evidence="3 4" key="1">
    <citation type="submission" date="2021-07" db="EMBL/GenBank/DDBJ databases">
        <title>Sphingomonas sp.</title>
        <authorList>
            <person name="Feng G."/>
            <person name="Li J."/>
            <person name="Pan M."/>
        </authorList>
    </citation>
    <scope>NUCLEOTIDE SEQUENCE [LARGE SCALE GENOMIC DNA]</scope>
    <source>
        <strain evidence="3 4">RRHST34</strain>
    </source>
</reference>
<feature type="transmembrane region" description="Helical" evidence="1">
    <location>
        <begin position="21"/>
        <end position="40"/>
    </location>
</feature>
<name>A0ABS7BKA6_9SPHN</name>
<gene>
    <name evidence="3" type="ORF">KZ820_04075</name>
</gene>
<evidence type="ECO:0000313" key="3">
    <source>
        <dbReference type="EMBL" id="MBW6529902.1"/>
    </source>
</evidence>
<keyword evidence="3" id="KW-0012">Acyltransferase</keyword>
<organism evidence="3 4">
    <name type="scientific">Sphingomonas citri</name>
    <dbReference type="NCBI Taxonomy" id="2862499"/>
    <lineage>
        <taxon>Bacteria</taxon>
        <taxon>Pseudomonadati</taxon>
        <taxon>Pseudomonadota</taxon>
        <taxon>Alphaproteobacteria</taxon>
        <taxon>Sphingomonadales</taxon>
        <taxon>Sphingomonadaceae</taxon>
        <taxon>Sphingomonas</taxon>
    </lineage>
</organism>
<feature type="domain" description="Acyltransferase 3" evidence="2">
    <location>
        <begin position="20"/>
        <end position="329"/>
    </location>
</feature>
<feature type="transmembrane region" description="Helical" evidence="1">
    <location>
        <begin position="120"/>
        <end position="137"/>
    </location>
</feature>
<feature type="transmembrane region" description="Helical" evidence="1">
    <location>
        <begin position="96"/>
        <end position="114"/>
    </location>
</feature>